<feature type="compositionally biased region" description="Low complexity" evidence="1">
    <location>
        <begin position="252"/>
        <end position="285"/>
    </location>
</feature>
<feature type="region of interest" description="Disordered" evidence="1">
    <location>
        <begin position="558"/>
        <end position="593"/>
    </location>
</feature>
<feature type="compositionally biased region" description="Polar residues" evidence="1">
    <location>
        <begin position="1137"/>
        <end position="1156"/>
    </location>
</feature>
<feature type="compositionally biased region" description="Polar residues" evidence="1">
    <location>
        <begin position="159"/>
        <end position="170"/>
    </location>
</feature>
<feature type="compositionally biased region" description="Polar residues" evidence="1">
    <location>
        <begin position="1347"/>
        <end position="1356"/>
    </location>
</feature>
<evidence type="ECO:0000256" key="1">
    <source>
        <dbReference type="SAM" id="MobiDB-lite"/>
    </source>
</evidence>
<feature type="region of interest" description="Disordered" evidence="1">
    <location>
        <begin position="1044"/>
        <end position="1368"/>
    </location>
</feature>
<feature type="compositionally biased region" description="Acidic residues" evidence="1">
    <location>
        <begin position="173"/>
        <end position="190"/>
    </location>
</feature>
<dbReference type="EMBL" id="CALNXI010000751">
    <property type="protein sequence ID" value="CAH3043801.1"/>
    <property type="molecule type" value="Genomic_DNA"/>
</dbReference>
<feature type="compositionally biased region" description="Basic residues" evidence="1">
    <location>
        <begin position="1301"/>
        <end position="1310"/>
    </location>
</feature>
<evidence type="ECO:0000313" key="3">
    <source>
        <dbReference type="Proteomes" id="UP001159427"/>
    </source>
</evidence>
<keyword evidence="3" id="KW-1185">Reference proteome</keyword>
<feature type="region of interest" description="Disordered" evidence="1">
    <location>
        <begin position="683"/>
        <end position="710"/>
    </location>
</feature>
<feature type="compositionally biased region" description="Basic and acidic residues" evidence="1">
    <location>
        <begin position="693"/>
        <end position="706"/>
    </location>
</feature>
<feature type="region of interest" description="Disordered" evidence="1">
    <location>
        <begin position="798"/>
        <end position="1029"/>
    </location>
</feature>
<feature type="compositionally biased region" description="Polar residues" evidence="1">
    <location>
        <begin position="118"/>
        <end position="132"/>
    </location>
</feature>
<feature type="compositionally biased region" description="Basic and acidic residues" evidence="1">
    <location>
        <begin position="1006"/>
        <end position="1019"/>
    </location>
</feature>
<feature type="compositionally biased region" description="Acidic residues" evidence="1">
    <location>
        <begin position="1320"/>
        <end position="1331"/>
    </location>
</feature>
<organism evidence="2 3">
    <name type="scientific">Porites evermanni</name>
    <dbReference type="NCBI Taxonomy" id="104178"/>
    <lineage>
        <taxon>Eukaryota</taxon>
        <taxon>Metazoa</taxon>
        <taxon>Cnidaria</taxon>
        <taxon>Anthozoa</taxon>
        <taxon>Hexacorallia</taxon>
        <taxon>Scleractinia</taxon>
        <taxon>Fungiina</taxon>
        <taxon>Poritidae</taxon>
        <taxon>Porites</taxon>
    </lineage>
</organism>
<feature type="compositionally biased region" description="Polar residues" evidence="1">
    <location>
        <begin position="1183"/>
        <end position="1200"/>
    </location>
</feature>
<feature type="region of interest" description="Disordered" evidence="1">
    <location>
        <begin position="504"/>
        <end position="541"/>
    </location>
</feature>
<feature type="compositionally biased region" description="Polar residues" evidence="1">
    <location>
        <begin position="850"/>
        <end position="860"/>
    </location>
</feature>
<feature type="region of interest" description="Disordered" evidence="1">
    <location>
        <begin position="115"/>
        <end position="291"/>
    </location>
</feature>
<feature type="compositionally biased region" description="Basic and acidic residues" evidence="1">
    <location>
        <begin position="758"/>
        <end position="767"/>
    </location>
</feature>
<feature type="compositionally biased region" description="Polar residues" evidence="1">
    <location>
        <begin position="567"/>
        <end position="581"/>
    </location>
</feature>
<feature type="region of interest" description="Disordered" evidence="1">
    <location>
        <begin position="601"/>
        <end position="620"/>
    </location>
</feature>
<dbReference type="Proteomes" id="UP001159427">
    <property type="component" value="Unassembled WGS sequence"/>
</dbReference>
<feature type="compositionally biased region" description="Basic residues" evidence="1">
    <location>
        <begin position="1090"/>
        <end position="1101"/>
    </location>
</feature>
<feature type="compositionally biased region" description="Polar residues" evidence="1">
    <location>
        <begin position="918"/>
        <end position="927"/>
    </location>
</feature>
<feature type="region of interest" description="Disordered" evidence="1">
    <location>
        <begin position="739"/>
        <end position="767"/>
    </location>
</feature>
<gene>
    <name evidence="2" type="ORF">PEVE_00040720</name>
</gene>
<sequence length="1368" mass="148349">MDMEEKVKGSHLRGKTYTVSQDGLCPRCGNSNRLYVILDKLFPMGDMPEILHSLIAKGRAILWSSQEREGYKDPPTFLCRGFCPPDPLGAGFNVNWDNVSVYKILESLDRPLQKAINPVSSPQGTQNQGGEHSSQDESSDNPFVVLDDFQGSESDVERNMSNTAAAVQSSSDKEEENEEEDDDDELDEEELIKQMLAKEQQKLSQENSDDEDAMADDGDDDEEDGNGDDDDAGESVSEAATDSEHFSEQTPSSSNVASSVASMTTSTVKKSSSTTSSTSASSTANQYPVSSTGRCPYCGSSDVKYIIVVSENTKDSELPQSLQQLLTGNHAFKMAKGDSEPPSFQCQKCQYGFNLNWSMTNLEMIFGLSSASTPAATSAATPYKSTPTTAFQTPHAPYIPPAVYSPYHRPSVPPPGYPPPVSVPPPIPPVPHLGFPPTYPGYYGSYYPPAPFPPPIGSYPPYTPPTIPPPGVPYARIPPPVIPPPGIPPPGVVPLAIPPPRIPPPAIPPPGIPPPGIPPLRMPPPGLPPPGIPPPAIPRPALPPPRVPPVYPAPAVSSVPPPTSPVMSNYAQSQSMPQVNSRYPPTSTSGYPPPPARLPSYPTQQHVRPQRPGVPQSWYQAPGYSAATAQQNVSTGQEAAGDVVNDVAAARFEMVLNQIDRAKARVRNEKDKMIEFQKAVQQLNEEPNALTDEGQKMPEFEEKPPGDEDIVFGSSEVITESSALEKDAELPLNASVSENSASLSEVDPSGFTEQTDSFIRENDAISRDIEALPRDSVATTANDAVMRDLSDVGETVAVTSNITGKAVTDAGEEVNKDSTTEDEPETLKTTTRAAPTRRGRSGRSTRQEKLSSPPTAVPTRQTRRSRRSEPTGTDTTEDAHSTSFEEEIVPVTGKTRKSRMTKPVSEKQNRLGMRNDNQESMQGGVDTSDTDIGESSDVLSQSSSVVPQTESDSVPPGPSDSLPSSSETETAGVDVERQQPRKQTRGRKRMPVATIAEPSLKKARQHAAEEKEHNKDKESGVGGGLVVNPPIVTAEGDVEMADVRAAEEESPRLPSSQEIENVAMDTGKEELTELSEGVESAEVTQERKKQPSKTRTKRQTRKSAVQPPQEPEVLPAKESLVSPPTEGATHECEVSTAELSSTYRRTRKSTPQNVTPETAKGASNRRTRKSAQLAFSEPDTSDIEQGTDNVKTQFSSSSEGGLNKSEDIQEEEEEIKPPSPPQQKDEKPTRRTRQSRNLPMQNEDVPYPQTNDADSSAVEEDPHTPRTRKTRKSLVANEDSTNVDVQVPVESDMPEEIVSSRRPRRIKSKQALKESTDLSQESDEMAAEGDVEEKPIATAPQRKLSKKMTSVESPETVTKRVTRARQKK</sequence>
<feature type="compositionally biased region" description="Acidic residues" evidence="1">
    <location>
        <begin position="207"/>
        <end position="233"/>
    </location>
</feature>
<evidence type="ECO:0000313" key="2">
    <source>
        <dbReference type="EMBL" id="CAH3043801.1"/>
    </source>
</evidence>
<name>A0ABN8N8C4_9CNID</name>
<protein>
    <submittedName>
        <fullName evidence="2">Uncharacterized protein</fullName>
    </submittedName>
</protein>
<feature type="compositionally biased region" description="Low complexity" evidence="1">
    <location>
        <begin position="935"/>
        <end position="966"/>
    </location>
</feature>
<reference evidence="2 3" key="1">
    <citation type="submission" date="2022-05" db="EMBL/GenBank/DDBJ databases">
        <authorList>
            <consortium name="Genoscope - CEA"/>
            <person name="William W."/>
        </authorList>
    </citation>
    <scope>NUCLEOTIDE SEQUENCE [LARGE SCALE GENOMIC DNA]</scope>
</reference>
<comment type="caution">
    <text evidence="2">The sequence shown here is derived from an EMBL/GenBank/DDBJ whole genome shotgun (WGS) entry which is preliminary data.</text>
</comment>
<feature type="compositionally biased region" description="Basic residues" evidence="1">
    <location>
        <begin position="980"/>
        <end position="990"/>
    </location>
</feature>
<accession>A0ABN8N8C4</accession>
<proteinExistence type="predicted"/>